<protein>
    <submittedName>
        <fullName evidence="1">Uncharacterized protein</fullName>
    </submittedName>
</protein>
<evidence type="ECO:0000313" key="1">
    <source>
        <dbReference type="EMBL" id="KAJ1209452.1"/>
    </source>
</evidence>
<evidence type="ECO:0000313" key="2">
    <source>
        <dbReference type="Proteomes" id="UP001066276"/>
    </source>
</evidence>
<comment type="caution">
    <text evidence="1">The sequence shown here is derived from an EMBL/GenBank/DDBJ whole genome shotgun (WGS) entry which is preliminary data.</text>
</comment>
<gene>
    <name evidence="1" type="ORF">NDU88_004830</name>
</gene>
<dbReference type="AlphaFoldDB" id="A0AAV7W6C4"/>
<keyword evidence="2" id="KW-1185">Reference proteome</keyword>
<sequence>MTDHYNRREQRNSRCNQVFNTIGDGVHQPNASNLSSAKSTFQALERAVKKETSKWWEAASLKKYVEHYLIPRGLRILIFPPIETTSQERLKQWEASLQTASNNMLHQLIDIAQEEFEKYLDELDTLNRLIEEANWGDITKKNYDILNRIIDEYVEDIIRRKNRKFCQHLTDYQLGRVYTFSKKYDNIKTSSTSIEPPSGSASLQSSDLESLEETGTCHSLRPEVHFCKEVRRHRLGTA</sequence>
<dbReference type="EMBL" id="JANPWB010000002">
    <property type="protein sequence ID" value="KAJ1209452.1"/>
    <property type="molecule type" value="Genomic_DNA"/>
</dbReference>
<dbReference type="Proteomes" id="UP001066276">
    <property type="component" value="Chromosome 1_2"/>
</dbReference>
<reference evidence="1" key="1">
    <citation type="journal article" date="2022" name="bioRxiv">
        <title>Sequencing and chromosome-scale assembly of the giantPleurodeles waltlgenome.</title>
        <authorList>
            <person name="Brown T."/>
            <person name="Elewa A."/>
            <person name="Iarovenko S."/>
            <person name="Subramanian E."/>
            <person name="Araus A.J."/>
            <person name="Petzold A."/>
            <person name="Susuki M."/>
            <person name="Suzuki K.-i.T."/>
            <person name="Hayashi T."/>
            <person name="Toyoda A."/>
            <person name="Oliveira C."/>
            <person name="Osipova E."/>
            <person name="Leigh N.D."/>
            <person name="Simon A."/>
            <person name="Yun M.H."/>
        </authorList>
    </citation>
    <scope>NUCLEOTIDE SEQUENCE</scope>
    <source>
        <strain evidence="1">20211129_DDA</strain>
        <tissue evidence="1">Liver</tissue>
    </source>
</reference>
<proteinExistence type="predicted"/>
<organism evidence="1 2">
    <name type="scientific">Pleurodeles waltl</name>
    <name type="common">Iberian ribbed newt</name>
    <dbReference type="NCBI Taxonomy" id="8319"/>
    <lineage>
        <taxon>Eukaryota</taxon>
        <taxon>Metazoa</taxon>
        <taxon>Chordata</taxon>
        <taxon>Craniata</taxon>
        <taxon>Vertebrata</taxon>
        <taxon>Euteleostomi</taxon>
        <taxon>Amphibia</taxon>
        <taxon>Batrachia</taxon>
        <taxon>Caudata</taxon>
        <taxon>Salamandroidea</taxon>
        <taxon>Salamandridae</taxon>
        <taxon>Pleurodelinae</taxon>
        <taxon>Pleurodeles</taxon>
    </lineage>
</organism>
<name>A0AAV7W6C4_PLEWA</name>
<accession>A0AAV7W6C4</accession>